<comment type="similarity">
    <text evidence="3">Belongs to the shikimate dehydrogenase family.</text>
</comment>
<dbReference type="Gene3D" id="3.40.50.720">
    <property type="entry name" value="NAD(P)-binding Rossmann-like Domain"/>
    <property type="match status" value="1"/>
</dbReference>
<dbReference type="Gene3D" id="3.40.50.10860">
    <property type="entry name" value="Leucine Dehydrogenase, chain A, domain 1"/>
    <property type="match status" value="1"/>
</dbReference>
<feature type="binding site" evidence="3">
    <location>
        <position position="267"/>
    </location>
    <ligand>
        <name>NADP(+)</name>
        <dbReference type="ChEBI" id="CHEBI:58349"/>
    </ligand>
</feature>
<dbReference type="InterPro" id="IPR022893">
    <property type="entry name" value="Shikimate_DH_fam"/>
</dbReference>
<dbReference type="InterPro" id="IPR046346">
    <property type="entry name" value="Aminoacid_DH-like_N_sf"/>
</dbReference>
<dbReference type="GO" id="GO:0009423">
    <property type="term" value="P:chorismate biosynthetic process"/>
    <property type="evidence" value="ECO:0007669"/>
    <property type="project" value="UniProtKB-UniRule"/>
</dbReference>
<dbReference type="InterPro" id="IPR036291">
    <property type="entry name" value="NAD(P)-bd_dom_sf"/>
</dbReference>
<evidence type="ECO:0000313" key="6">
    <source>
        <dbReference type="Proteomes" id="UP000003011"/>
    </source>
</evidence>
<dbReference type="GO" id="GO:0009073">
    <property type="term" value="P:aromatic amino acid family biosynthetic process"/>
    <property type="evidence" value="ECO:0007669"/>
    <property type="project" value="UniProtKB-KW"/>
</dbReference>
<dbReference type="PANTHER" id="PTHR21089:SF1">
    <property type="entry name" value="BIFUNCTIONAL 3-DEHYDROQUINATE DEHYDRATASE_SHIKIMATE DEHYDROGENASE, CHLOROPLASTIC"/>
    <property type="match status" value="1"/>
</dbReference>
<feature type="binding site" evidence="3">
    <location>
        <position position="246"/>
    </location>
    <ligand>
        <name>shikimate</name>
        <dbReference type="ChEBI" id="CHEBI:36208"/>
    </ligand>
</feature>
<dbReference type="Proteomes" id="UP000003011">
    <property type="component" value="Unassembled WGS sequence"/>
</dbReference>
<dbReference type="PATRIC" id="fig|679200.3.peg.191"/>
<evidence type="ECO:0000256" key="3">
    <source>
        <dbReference type="HAMAP-Rule" id="MF_00222"/>
    </source>
</evidence>
<dbReference type="InterPro" id="IPR013708">
    <property type="entry name" value="Shikimate_DH-bd_N"/>
</dbReference>
<dbReference type="OrthoDB" id="9792692at2"/>
<comment type="caution">
    <text evidence="5">The sequence shown here is derived from an EMBL/GenBank/DDBJ whole genome shotgun (WGS) entry which is preliminary data.</text>
</comment>
<keyword evidence="3" id="KW-0028">Amino-acid biosynthesis</keyword>
<proteinExistence type="inferred from homology"/>
<reference evidence="5 6" key="1">
    <citation type="submission" date="2011-08" db="EMBL/GenBank/DDBJ databases">
        <title>The Genome Sequence of Johnsonella ignava ATCC 51276.</title>
        <authorList>
            <consortium name="The Broad Institute Genome Sequencing Platform"/>
            <person name="Earl A."/>
            <person name="Ward D."/>
            <person name="Feldgarden M."/>
            <person name="Gevers D."/>
            <person name="Izard J."/>
            <person name="Blanton J.M."/>
            <person name="Baranova O.V."/>
            <person name="Dewhirst F.E."/>
            <person name="Young S.K."/>
            <person name="Zeng Q."/>
            <person name="Gargeya S."/>
            <person name="Fitzgerald M."/>
            <person name="Haas B."/>
            <person name="Abouelleil A."/>
            <person name="Alvarado L."/>
            <person name="Arachchi H.M."/>
            <person name="Berlin A."/>
            <person name="Brown A."/>
            <person name="Chapman S.B."/>
            <person name="Chen Z."/>
            <person name="Dunbar C."/>
            <person name="Freedman E."/>
            <person name="Gearin G."/>
            <person name="Gellesch M."/>
            <person name="Goldberg J."/>
            <person name="Griggs A."/>
            <person name="Gujja S."/>
            <person name="Heiman D."/>
            <person name="Howarth C."/>
            <person name="Larson L."/>
            <person name="Lui A."/>
            <person name="MacDonald P.J.P."/>
            <person name="Montmayeur A."/>
            <person name="Murphy C."/>
            <person name="Neiman D."/>
            <person name="Pearson M."/>
            <person name="Priest M."/>
            <person name="Roberts A."/>
            <person name="Saif S."/>
            <person name="Shea T."/>
            <person name="Shenoy N."/>
            <person name="Sisk P."/>
            <person name="Stolte C."/>
            <person name="Sykes S."/>
            <person name="Wortman J."/>
            <person name="Nusbaum C."/>
            <person name="Birren B."/>
        </authorList>
    </citation>
    <scope>NUCLEOTIDE SEQUENCE [LARGE SCALE GENOMIC DNA]</scope>
    <source>
        <strain evidence="5 6">ATCC 51276</strain>
    </source>
</reference>
<feature type="domain" description="Shikimate dehydrogenase substrate binding N-terminal" evidence="4">
    <location>
        <begin position="17"/>
        <end position="98"/>
    </location>
</feature>
<dbReference type="SUPFAM" id="SSF53223">
    <property type="entry name" value="Aminoacid dehydrogenase-like, N-terminal domain"/>
    <property type="match status" value="1"/>
</dbReference>
<dbReference type="CDD" id="cd01065">
    <property type="entry name" value="NAD_bind_Shikimate_DH"/>
    <property type="match status" value="1"/>
</dbReference>
<dbReference type="GO" id="GO:0004764">
    <property type="term" value="F:shikimate 3-dehydrogenase (NADP+) activity"/>
    <property type="evidence" value="ECO:0007669"/>
    <property type="project" value="UniProtKB-UniRule"/>
</dbReference>
<dbReference type="HAMAP" id="MF_00222">
    <property type="entry name" value="Shikimate_DH_AroE"/>
    <property type="match status" value="1"/>
</dbReference>
<dbReference type="STRING" id="679200.HMPREF9333_00172"/>
<dbReference type="PANTHER" id="PTHR21089">
    <property type="entry name" value="SHIKIMATE DEHYDROGENASE"/>
    <property type="match status" value="1"/>
</dbReference>
<dbReference type="EMBL" id="ACZL01000003">
    <property type="protein sequence ID" value="EHI56725.1"/>
    <property type="molecule type" value="Genomic_DNA"/>
</dbReference>
<dbReference type="AlphaFoldDB" id="G5GF34"/>
<comment type="function">
    <text evidence="3">Involved in the biosynthesis of the chorismate, which leads to the biosynthesis of aromatic amino acids. Catalyzes the reversible NADPH linked reduction of 3-dehydroshikimate (DHSA) to yield shikimate (SA).</text>
</comment>
<comment type="caution">
    <text evidence="3">Lacks conserved residue(s) required for the propagation of feature annotation.</text>
</comment>
<organism evidence="5 6">
    <name type="scientific">Johnsonella ignava ATCC 51276</name>
    <dbReference type="NCBI Taxonomy" id="679200"/>
    <lineage>
        <taxon>Bacteria</taxon>
        <taxon>Bacillati</taxon>
        <taxon>Bacillota</taxon>
        <taxon>Clostridia</taxon>
        <taxon>Lachnospirales</taxon>
        <taxon>Lachnospiraceae</taxon>
        <taxon>Johnsonella</taxon>
    </lineage>
</organism>
<dbReference type="RefSeq" id="WP_005539125.1">
    <property type="nucleotide sequence ID" value="NZ_JH378829.1"/>
</dbReference>
<feature type="active site" description="Proton acceptor" evidence="3">
    <location>
        <position position="75"/>
    </location>
</feature>
<comment type="catalytic activity">
    <reaction evidence="3">
        <text>shikimate + NADP(+) = 3-dehydroshikimate + NADPH + H(+)</text>
        <dbReference type="Rhea" id="RHEA:17737"/>
        <dbReference type="ChEBI" id="CHEBI:15378"/>
        <dbReference type="ChEBI" id="CHEBI:16630"/>
        <dbReference type="ChEBI" id="CHEBI:36208"/>
        <dbReference type="ChEBI" id="CHEBI:57783"/>
        <dbReference type="ChEBI" id="CHEBI:58349"/>
        <dbReference type="EC" id="1.1.1.25"/>
    </reaction>
</comment>
<accession>G5GF34</accession>
<dbReference type="EC" id="1.1.1.25" evidence="3"/>
<sequence>MYYKENKKDYTQRVFGIIGNPIGHSLSPVMHNIISRESGVHALYVPFCVKSSLEAAINGAYSLGIIGLNITLPYKKEVLKYIHDIDSGAYALGAVNTLVYGEKGYKGYNTDFYGLKKSVIDHGIDIEDQHVIILGTGGAARAAAHVAISLKAESITISGRNAGHAVLLKEELKNYIKNTGTYVKTYINSCSMELMQKETRAYDDKDSNGYIVFQTTPVGMYPDINGCIMEDKGFYKKCKAGIELVYNPLKTRFIISMEEAGKTAVNGLDMLINQGILSWELWNDGMTVNSYIRKKIKLELEKLLNN</sequence>
<feature type="binding site" evidence="3">
    <location>
        <position position="96"/>
    </location>
    <ligand>
        <name>shikimate</name>
        <dbReference type="ChEBI" id="CHEBI:36208"/>
    </ligand>
</feature>
<name>G5GF34_9FIRM</name>
<dbReference type="GO" id="GO:0050661">
    <property type="term" value="F:NADP binding"/>
    <property type="evidence" value="ECO:0007669"/>
    <property type="project" value="TreeGrafter"/>
</dbReference>
<dbReference type="GO" id="GO:0019632">
    <property type="term" value="P:shikimate metabolic process"/>
    <property type="evidence" value="ECO:0007669"/>
    <property type="project" value="TreeGrafter"/>
</dbReference>
<keyword evidence="6" id="KW-1185">Reference proteome</keyword>
<protein>
    <recommendedName>
        <fullName evidence="3">Shikimate dehydrogenase (NADP(+))</fullName>
        <shortName evidence="3">SDH</shortName>
        <ecNumber evidence="3">1.1.1.25</ecNumber>
    </recommendedName>
</protein>
<gene>
    <name evidence="3" type="primary">aroE</name>
    <name evidence="5" type="ORF">HMPREF9333_00172</name>
</gene>
<comment type="subunit">
    <text evidence="3">Homodimer.</text>
</comment>
<dbReference type="eggNOG" id="COG0169">
    <property type="taxonomic scope" value="Bacteria"/>
</dbReference>
<keyword evidence="3" id="KW-0560">Oxidoreductase</keyword>
<feature type="binding site" evidence="3">
    <location>
        <position position="111"/>
    </location>
    <ligand>
        <name>shikimate</name>
        <dbReference type="ChEBI" id="CHEBI:36208"/>
    </ligand>
</feature>
<evidence type="ECO:0000313" key="5">
    <source>
        <dbReference type="EMBL" id="EHI56725.1"/>
    </source>
</evidence>
<evidence type="ECO:0000256" key="1">
    <source>
        <dbReference type="ARBA" id="ARBA00004871"/>
    </source>
</evidence>
<feature type="binding site" evidence="3">
    <location>
        <position position="71"/>
    </location>
    <ligand>
        <name>shikimate</name>
        <dbReference type="ChEBI" id="CHEBI:36208"/>
    </ligand>
</feature>
<keyword evidence="2 3" id="KW-0057">Aromatic amino acid biosynthesis</keyword>
<feature type="binding site" evidence="3">
    <location>
        <begin position="25"/>
        <end position="27"/>
    </location>
    <ligand>
        <name>shikimate</name>
        <dbReference type="ChEBI" id="CHEBI:36208"/>
    </ligand>
</feature>
<dbReference type="SUPFAM" id="SSF51735">
    <property type="entry name" value="NAD(P)-binding Rossmann-fold domains"/>
    <property type="match status" value="1"/>
</dbReference>
<dbReference type="GO" id="GO:0008652">
    <property type="term" value="P:amino acid biosynthetic process"/>
    <property type="evidence" value="ECO:0007669"/>
    <property type="project" value="UniProtKB-KW"/>
</dbReference>
<keyword evidence="3" id="KW-0521">NADP</keyword>
<dbReference type="HOGENOM" id="CLU_044063_0_1_9"/>
<dbReference type="Pfam" id="PF08501">
    <property type="entry name" value="Shikimate_dh_N"/>
    <property type="match status" value="1"/>
</dbReference>
<evidence type="ECO:0000259" key="4">
    <source>
        <dbReference type="Pfam" id="PF08501"/>
    </source>
</evidence>
<dbReference type="UniPathway" id="UPA00053">
    <property type="reaction ID" value="UER00087"/>
</dbReference>
<feature type="binding site" evidence="3">
    <location>
        <position position="274"/>
    </location>
    <ligand>
        <name>shikimate</name>
        <dbReference type="ChEBI" id="CHEBI:36208"/>
    </ligand>
</feature>
<dbReference type="GO" id="GO:0005829">
    <property type="term" value="C:cytosol"/>
    <property type="evidence" value="ECO:0007669"/>
    <property type="project" value="TreeGrafter"/>
</dbReference>
<evidence type="ECO:0000256" key="2">
    <source>
        <dbReference type="ARBA" id="ARBA00023141"/>
    </source>
</evidence>
<comment type="pathway">
    <text evidence="1 3">Metabolic intermediate biosynthesis; chorismate biosynthesis; chorismate from D-erythrose 4-phosphate and phosphoenolpyruvate: step 4/7.</text>
</comment>
<feature type="binding site" evidence="3">
    <location>
        <position position="244"/>
    </location>
    <ligand>
        <name>NADP(+)</name>
        <dbReference type="ChEBI" id="CHEBI:58349"/>
    </ligand>
</feature>